<feature type="transmembrane region" description="Helical" evidence="1">
    <location>
        <begin position="190"/>
        <end position="212"/>
    </location>
</feature>
<keyword evidence="4" id="KW-1185">Reference proteome</keyword>
<feature type="transmembrane region" description="Helical" evidence="1">
    <location>
        <begin position="41"/>
        <end position="61"/>
    </location>
</feature>
<dbReference type="GO" id="GO:0016747">
    <property type="term" value="F:acyltransferase activity, transferring groups other than amino-acyl groups"/>
    <property type="evidence" value="ECO:0007669"/>
    <property type="project" value="InterPro"/>
</dbReference>
<evidence type="ECO:0000313" key="3">
    <source>
        <dbReference type="EMBL" id="MBB4859615.1"/>
    </source>
</evidence>
<feature type="transmembrane region" description="Helical" evidence="1">
    <location>
        <begin position="310"/>
        <end position="331"/>
    </location>
</feature>
<accession>A0A7W7KB87</accession>
<feature type="transmembrane region" description="Helical" evidence="1">
    <location>
        <begin position="250"/>
        <end position="271"/>
    </location>
</feature>
<keyword evidence="1" id="KW-1133">Transmembrane helix</keyword>
<dbReference type="Proteomes" id="UP000555448">
    <property type="component" value="Unassembled WGS sequence"/>
</dbReference>
<evidence type="ECO:0000256" key="1">
    <source>
        <dbReference type="SAM" id="Phobius"/>
    </source>
</evidence>
<name>A0A7W7KB87_9SPHN</name>
<comment type="caution">
    <text evidence="3">The sequence shown here is derived from an EMBL/GenBank/DDBJ whole genome shotgun (WGS) entry which is preliminary data.</text>
</comment>
<dbReference type="InterPro" id="IPR002656">
    <property type="entry name" value="Acyl_transf_3_dom"/>
</dbReference>
<dbReference type="PANTHER" id="PTHR23028:SF53">
    <property type="entry name" value="ACYL_TRANSF_3 DOMAIN-CONTAINING PROTEIN"/>
    <property type="match status" value="1"/>
</dbReference>
<dbReference type="GO" id="GO:0000271">
    <property type="term" value="P:polysaccharide biosynthetic process"/>
    <property type="evidence" value="ECO:0007669"/>
    <property type="project" value="TreeGrafter"/>
</dbReference>
<feature type="transmembrane region" description="Helical" evidence="1">
    <location>
        <begin position="278"/>
        <end position="298"/>
    </location>
</feature>
<proteinExistence type="predicted"/>
<reference evidence="3 4" key="1">
    <citation type="submission" date="2020-08" db="EMBL/GenBank/DDBJ databases">
        <title>Functional genomics of gut bacteria from endangered species of beetles.</title>
        <authorList>
            <person name="Carlos-Shanley C."/>
        </authorList>
    </citation>
    <scope>NUCLEOTIDE SEQUENCE [LARGE SCALE GENOMIC DNA]</scope>
    <source>
        <strain evidence="3 4">S00245</strain>
    </source>
</reference>
<feature type="domain" description="Acyltransferase 3" evidence="2">
    <location>
        <begin position="7"/>
        <end position="331"/>
    </location>
</feature>
<evidence type="ECO:0000259" key="2">
    <source>
        <dbReference type="Pfam" id="PF01757"/>
    </source>
</evidence>
<dbReference type="EMBL" id="JACHLR010000013">
    <property type="protein sequence ID" value="MBB4859615.1"/>
    <property type="molecule type" value="Genomic_DNA"/>
</dbReference>
<feature type="transmembrane region" description="Helical" evidence="1">
    <location>
        <begin position="224"/>
        <end position="244"/>
    </location>
</feature>
<organism evidence="3 4">
    <name type="scientific">Novosphingobium chloroacetimidivorans</name>
    <dbReference type="NCBI Taxonomy" id="1428314"/>
    <lineage>
        <taxon>Bacteria</taxon>
        <taxon>Pseudomonadati</taxon>
        <taxon>Pseudomonadota</taxon>
        <taxon>Alphaproteobacteria</taxon>
        <taxon>Sphingomonadales</taxon>
        <taxon>Sphingomonadaceae</taxon>
        <taxon>Novosphingobium</taxon>
    </lineage>
</organism>
<dbReference type="GO" id="GO:0016020">
    <property type="term" value="C:membrane"/>
    <property type="evidence" value="ECO:0007669"/>
    <property type="project" value="TreeGrafter"/>
</dbReference>
<feature type="transmembrane region" description="Helical" evidence="1">
    <location>
        <begin position="162"/>
        <end position="184"/>
    </location>
</feature>
<dbReference type="Pfam" id="PF01757">
    <property type="entry name" value="Acyl_transf_3"/>
    <property type="match status" value="1"/>
</dbReference>
<evidence type="ECO:0000313" key="4">
    <source>
        <dbReference type="Proteomes" id="UP000555448"/>
    </source>
</evidence>
<dbReference type="PANTHER" id="PTHR23028">
    <property type="entry name" value="ACETYLTRANSFERASE"/>
    <property type="match status" value="1"/>
</dbReference>
<sequence length="367" mass="40838">MKHDRFAYIDALRGWAILGVIVTHAGSLTKLGGVPGRVVEFGGRGVQLFFIVSAFTIFLTYKRALERETFPTKNFFTRRLMRIVPMYWLGIVLYTAVYGLASRGWKDGPELWHYPLHLTLTNVLVPSATSSVVPGGWSISVEVLFYLTTPLWFWVVKSLRDAMAFTAASLVFGAIFISTGADAVPGIDQYWFRSFPSQLPCFGFGMILYYWVQSNPNGLTTQSANLGLLMAAVAMALIGFTNALPIVPSHYWTTGGFLLLAMSLVATPSVLIVNRLTVWVGQISFSAYLLHFLVLKQIDLAMHDSITGYGRFAVVTAVGIMVTLPVAWLSYRYAETAFSNLGKRWISQRESQSRRFGVVDLNAGRRN</sequence>
<feature type="transmembrane region" description="Helical" evidence="1">
    <location>
        <begin position="82"/>
        <end position="101"/>
    </location>
</feature>
<feature type="transmembrane region" description="Helical" evidence="1">
    <location>
        <begin position="135"/>
        <end position="155"/>
    </location>
</feature>
<dbReference type="AlphaFoldDB" id="A0A7W7KB87"/>
<dbReference type="RefSeq" id="WP_184246852.1">
    <property type="nucleotide sequence ID" value="NZ_JACHLR010000013.1"/>
</dbReference>
<feature type="transmembrane region" description="Helical" evidence="1">
    <location>
        <begin position="12"/>
        <end position="29"/>
    </location>
</feature>
<dbReference type="InterPro" id="IPR050879">
    <property type="entry name" value="Acyltransferase_3"/>
</dbReference>
<gene>
    <name evidence="3" type="ORF">HNO88_002944</name>
</gene>
<keyword evidence="1" id="KW-0472">Membrane</keyword>
<keyword evidence="1" id="KW-0812">Transmembrane</keyword>
<protein>
    <submittedName>
        <fullName evidence="3">Peptidoglycan/LPS O-acetylase OafA/YrhL</fullName>
    </submittedName>
</protein>